<protein>
    <recommendedName>
        <fullName evidence="3">Guanylate cyclase domain-containing protein</fullName>
    </recommendedName>
</protein>
<keyword evidence="2" id="KW-1185">Reference proteome</keyword>
<gene>
    <name evidence="1" type="ORF">ABS362_02800</name>
</gene>
<evidence type="ECO:0008006" key="3">
    <source>
        <dbReference type="Google" id="ProtNLM"/>
    </source>
</evidence>
<dbReference type="Proteomes" id="UP001476807">
    <property type="component" value="Unassembled WGS sequence"/>
</dbReference>
<name>A0ABV1RQ14_9BACT</name>
<reference evidence="1 2" key="1">
    <citation type="submission" date="2024-06" db="EMBL/GenBank/DDBJ databases">
        <title>Pontibacter populi HYL7-15.</title>
        <authorList>
            <person name="Kim M.K."/>
        </authorList>
    </citation>
    <scope>NUCLEOTIDE SEQUENCE [LARGE SCALE GENOMIC DNA]</scope>
    <source>
        <strain evidence="1 2">HYL7-15</strain>
    </source>
</reference>
<sequence length="258" mass="30092">MYSEKIVAFIDLLGFKQSVLNRSFEEINEIISEFNRVLHFADDQNSTSLGIAHFASKQSSGESIRSDANKQNIIFFSDCVVWSYPMDNIKVDFTFVLDELLCFFSLLQHGLYDKGILIRGGVSIGSLYHRSTRIFGEGLIKAYELEQKAVYPRIVFDNCFIDRLQPHMKSFFKHRITYSPKGFFALDLFRDINLWNELIIKNEKNFPVRNTLAKQVENICKIIAHGKQFRSRNLREKYDWMEKKLRAIENLQVPLVGI</sequence>
<dbReference type="EMBL" id="JBEOKT010000002">
    <property type="protein sequence ID" value="MER2996455.1"/>
    <property type="molecule type" value="Genomic_DNA"/>
</dbReference>
<evidence type="ECO:0000313" key="1">
    <source>
        <dbReference type="EMBL" id="MER2996455.1"/>
    </source>
</evidence>
<proteinExistence type="predicted"/>
<accession>A0ABV1RQ14</accession>
<dbReference type="RefSeq" id="WP_350410762.1">
    <property type="nucleotide sequence ID" value="NZ_JBEOKT010000002.1"/>
</dbReference>
<evidence type="ECO:0000313" key="2">
    <source>
        <dbReference type="Proteomes" id="UP001476807"/>
    </source>
</evidence>
<organism evidence="1 2">
    <name type="scientific">Pontibacter populi</name>
    <dbReference type="NCBI Taxonomy" id="890055"/>
    <lineage>
        <taxon>Bacteria</taxon>
        <taxon>Pseudomonadati</taxon>
        <taxon>Bacteroidota</taxon>
        <taxon>Cytophagia</taxon>
        <taxon>Cytophagales</taxon>
        <taxon>Hymenobacteraceae</taxon>
        <taxon>Pontibacter</taxon>
    </lineage>
</organism>
<comment type="caution">
    <text evidence="1">The sequence shown here is derived from an EMBL/GenBank/DDBJ whole genome shotgun (WGS) entry which is preliminary data.</text>
</comment>